<dbReference type="PANTHER" id="PTHR30349:SF64">
    <property type="entry name" value="PROPHAGE INTEGRASE INTD-RELATED"/>
    <property type="match status" value="1"/>
</dbReference>
<dbReference type="GO" id="GO:0015074">
    <property type="term" value="P:DNA integration"/>
    <property type="evidence" value="ECO:0007669"/>
    <property type="project" value="InterPro"/>
</dbReference>
<protein>
    <submittedName>
        <fullName evidence="2">Tyrosine recombinase XerC</fullName>
    </submittedName>
</protein>
<dbReference type="PANTHER" id="PTHR30349">
    <property type="entry name" value="PHAGE INTEGRASE-RELATED"/>
    <property type="match status" value="1"/>
</dbReference>
<dbReference type="SUPFAM" id="SSF56349">
    <property type="entry name" value="DNA breaking-rejoining enzymes"/>
    <property type="match status" value="1"/>
</dbReference>
<proteinExistence type="predicted"/>
<dbReference type="GO" id="GO:0006310">
    <property type="term" value="P:DNA recombination"/>
    <property type="evidence" value="ECO:0007669"/>
    <property type="project" value="UniProtKB-KW"/>
</dbReference>
<comment type="caution">
    <text evidence="2">The sequence shown here is derived from an EMBL/GenBank/DDBJ whole genome shotgun (WGS) entry which is preliminary data.</text>
</comment>
<gene>
    <name evidence="2" type="ORF">CIP107547_00452</name>
</gene>
<reference evidence="2 3" key="1">
    <citation type="submission" date="2020-02" db="EMBL/GenBank/DDBJ databases">
        <authorList>
            <person name="Brisse S."/>
        </authorList>
    </citation>
    <scope>NUCLEOTIDE SEQUENCE [LARGE SCALE GENOMIC DNA]</scope>
    <source>
        <strain evidence="2">CIP107547</strain>
    </source>
</reference>
<accession>A0A1X4M919</accession>
<dbReference type="InterPro" id="IPR050090">
    <property type="entry name" value="Tyrosine_recombinase_XerCD"/>
</dbReference>
<sequence>MIGSGSQRKIGIVIKALLDQAEELDIINKNKIRCTDIPRQGKAERRYLTIRGIDRLLAAAIPMNEVALMRNVLLFTGLRPREAKGLKVKDLDPMRGRLSIRRDVDDLGNPDETKTRNHRGVPIGGDLLFDLDDQAEGKQPHDWLLTDETGHVWTSTKWRRQWATICAHAHISGLTTYELRHTAASLAIAAGADVKTVQLMLGHASAATTLDTYAHLWETGLDSVPGAMSAHLQRERERLALRKRRRVECELQVI</sequence>
<dbReference type="InterPro" id="IPR013762">
    <property type="entry name" value="Integrase-like_cat_sf"/>
</dbReference>
<dbReference type="Gene3D" id="1.10.443.10">
    <property type="entry name" value="Intergrase catalytic core"/>
    <property type="match status" value="1"/>
</dbReference>
<dbReference type="InterPro" id="IPR011010">
    <property type="entry name" value="DNA_brk_join_enz"/>
</dbReference>
<dbReference type="RefSeq" id="WP_014316303.1">
    <property type="nucleotide sequence ID" value="NZ_CP018331.1"/>
</dbReference>
<dbReference type="EMBL" id="CADDAV010000006">
    <property type="protein sequence ID" value="CAB0585090.1"/>
    <property type="molecule type" value="Genomic_DNA"/>
</dbReference>
<organism evidence="2 3">
    <name type="scientific">Corynebacterium diphtheriae</name>
    <dbReference type="NCBI Taxonomy" id="1717"/>
    <lineage>
        <taxon>Bacteria</taxon>
        <taxon>Bacillati</taxon>
        <taxon>Actinomycetota</taxon>
        <taxon>Actinomycetes</taxon>
        <taxon>Mycobacteriales</taxon>
        <taxon>Corynebacteriaceae</taxon>
        <taxon>Corynebacterium</taxon>
    </lineage>
</organism>
<keyword evidence="1" id="KW-0233">DNA recombination</keyword>
<dbReference type="PROSITE" id="PS51898">
    <property type="entry name" value="TYR_RECOMBINASE"/>
    <property type="match status" value="1"/>
</dbReference>
<evidence type="ECO:0000313" key="3">
    <source>
        <dbReference type="Proteomes" id="UP000480222"/>
    </source>
</evidence>
<dbReference type="GO" id="GO:0003677">
    <property type="term" value="F:DNA binding"/>
    <property type="evidence" value="ECO:0007669"/>
    <property type="project" value="InterPro"/>
</dbReference>
<dbReference type="Proteomes" id="UP000480222">
    <property type="component" value="Unassembled WGS sequence"/>
</dbReference>
<name>A0A1X4M919_CORDP</name>
<dbReference type="InterPro" id="IPR002104">
    <property type="entry name" value="Integrase_catalytic"/>
</dbReference>
<evidence type="ECO:0000313" key="2">
    <source>
        <dbReference type="EMBL" id="CAB0585090.1"/>
    </source>
</evidence>
<dbReference type="AlphaFoldDB" id="A0A1X4M919"/>
<evidence type="ECO:0000256" key="1">
    <source>
        <dbReference type="ARBA" id="ARBA00023172"/>
    </source>
</evidence>
<dbReference type="Pfam" id="PF00589">
    <property type="entry name" value="Phage_integrase"/>
    <property type="match status" value="1"/>
</dbReference>